<evidence type="ECO:0000313" key="13">
    <source>
        <dbReference type="Proteomes" id="UP001153636"/>
    </source>
</evidence>
<dbReference type="CDD" id="cd03250">
    <property type="entry name" value="ABCC_MRP_domain1"/>
    <property type="match status" value="1"/>
</dbReference>
<dbReference type="InterPro" id="IPR003593">
    <property type="entry name" value="AAA+_ATPase"/>
</dbReference>
<comment type="subcellular location">
    <subcellularLocation>
        <location evidence="1">Membrane</location>
        <topology evidence="1">Multi-pass membrane protein</topology>
    </subcellularLocation>
</comment>
<feature type="transmembrane region" description="Helical" evidence="9">
    <location>
        <begin position="281"/>
        <end position="302"/>
    </location>
</feature>
<dbReference type="GO" id="GO:0140359">
    <property type="term" value="F:ABC-type transporter activity"/>
    <property type="evidence" value="ECO:0007669"/>
    <property type="project" value="InterPro"/>
</dbReference>
<evidence type="ECO:0000256" key="8">
    <source>
        <dbReference type="ARBA" id="ARBA00023136"/>
    </source>
</evidence>
<feature type="domain" description="ABC transporter" evidence="10">
    <location>
        <begin position="998"/>
        <end position="1230"/>
    </location>
</feature>
<dbReference type="SUPFAM" id="SSF52540">
    <property type="entry name" value="P-loop containing nucleoside triphosphate hydrolases"/>
    <property type="match status" value="2"/>
</dbReference>
<evidence type="ECO:0000256" key="2">
    <source>
        <dbReference type="ARBA" id="ARBA00009726"/>
    </source>
</evidence>
<dbReference type="InterPro" id="IPR044746">
    <property type="entry name" value="ABCC_6TM_D1"/>
</dbReference>
<feature type="transmembrane region" description="Helical" evidence="9">
    <location>
        <begin position="59"/>
        <end position="84"/>
    </location>
</feature>
<protein>
    <submittedName>
        <fullName evidence="12">Uncharacterized protein</fullName>
    </submittedName>
</protein>
<feature type="transmembrane region" description="Helical" evidence="9">
    <location>
        <begin position="739"/>
        <end position="760"/>
    </location>
</feature>
<dbReference type="CDD" id="cd03244">
    <property type="entry name" value="ABCC_MRP_domain2"/>
    <property type="match status" value="1"/>
</dbReference>
<feature type="domain" description="ABC transporter" evidence="10">
    <location>
        <begin position="376"/>
        <end position="599"/>
    </location>
</feature>
<keyword evidence="4 9" id="KW-0812">Transmembrane</keyword>
<dbReference type="InterPro" id="IPR011527">
    <property type="entry name" value="ABC1_TM_dom"/>
</dbReference>
<feature type="transmembrane region" description="Helical" evidence="9">
    <location>
        <begin position="660"/>
        <end position="679"/>
    </location>
</feature>
<proteinExistence type="inferred from homology"/>
<evidence type="ECO:0000256" key="9">
    <source>
        <dbReference type="SAM" id="Phobius"/>
    </source>
</evidence>
<dbReference type="OrthoDB" id="6500128at2759"/>
<keyword evidence="3" id="KW-0813">Transport</keyword>
<dbReference type="InterPro" id="IPR017871">
    <property type="entry name" value="ABC_transporter-like_CS"/>
</dbReference>
<feature type="domain" description="ABC transmembrane type-1" evidence="11">
    <location>
        <begin position="59"/>
        <end position="331"/>
    </location>
</feature>
<evidence type="ECO:0000259" key="10">
    <source>
        <dbReference type="PROSITE" id="PS50893"/>
    </source>
</evidence>
<evidence type="ECO:0000256" key="6">
    <source>
        <dbReference type="ARBA" id="ARBA00022840"/>
    </source>
</evidence>
<dbReference type="PANTHER" id="PTHR24223">
    <property type="entry name" value="ATP-BINDING CASSETTE SUB-FAMILY C"/>
    <property type="match status" value="1"/>
</dbReference>
<keyword evidence="7 9" id="KW-1133">Transmembrane helix</keyword>
<gene>
    <name evidence="12" type="ORF">PSYICH_LOCUS185</name>
</gene>
<dbReference type="GO" id="GO:0016887">
    <property type="term" value="F:ATP hydrolysis activity"/>
    <property type="evidence" value="ECO:0007669"/>
    <property type="project" value="InterPro"/>
</dbReference>
<dbReference type="GO" id="GO:0016020">
    <property type="term" value="C:membrane"/>
    <property type="evidence" value="ECO:0007669"/>
    <property type="project" value="UniProtKB-SubCell"/>
</dbReference>
<accession>A0A9P0G221</accession>
<name>A0A9P0G221_9CUCU</name>
<dbReference type="FunFam" id="3.40.50.300:FF:001726">
    <property type="entry name" value="Multidrug resistance-associated protein 4"/>
    <property type="match status" value="1"/>
</dbReference>
<dbReference type="PROSITE" id="PS50929">
    <property type="entry name" value="ABC_TM1F"/>
    <property type="match status" value="2"/>
</dbReference>
<feature type="transmembrane region" description="Helical" evidence="9">
    <location>
        <begin position="805"/>
        <end position="833"/>
    </location>
</feature>
<dbReference type="FunFam" id="3.40.50.300:FF:000163">
    <property type="entry name" value="Multidrug resistance-associated protein member 4"/>
    <property type="match status" value="1"/>
</dbReference>
<dbReference type="GO" id="GO:0005524">
    <property type="term" value="F:ATP binding"/>
    <property type="evidence" value="ECO:0007669"/>
    <property type="project" value="UniProtKB-KW"/>
</dbReference>
<dbReference type="SMART" id="SM00382">
    <property type="entry name" value="AAA"/>
    <property type="match status" value="2"/>
</dbReference>
<dbReference type="InterPro" id="IPR027417">
    <property type="entry name" value="P-loop_NTPase"/>
</dbReference>
<dbReference type="AlphaFoldDB" id="A0A9P0G221"/>
<feature type="transmembrane region" description="Helical" evidence="9">
    <location>
        <begin position="711"/>
        <end position="732"/>
    </location>
</feature>
<evidence type="ECO:0000313" key="12">
    <source>
        <dbReference type="EMBL" id="CAH1098899.1"/>
    </source>
</evidence>
<keyword evidence="13" id="KW-1185">Reference proteome</keyword>
<dbReference type="InterPro" id="IPR036640">
    <property type="entry name" value="ABC1_TM_sf"/>
</dbReference>
<dbReference type="PANTHER" id="PTHR24223:SF456">
    <property type="entry name" value="MULTIDRUG RESISTANCE-ASSOCIATED PROTEIN LETHAL(2)03659"/>
    <property type="match status" value="1"/>
</dbReference>
<sequence>MRKDFDIEDLYNPLKNDRSTLLGDTLERNWKAQNTKSNNKKPSLLGSIWNTFWLEYLRLGFLTFLGDVVMKISQPYILGLLLNYYNPNSTTTKEQALSYAGLIVVLNTVTSFIKNQYTMNSMHSGMRARVSVSALIYRKALKLSKTAIGNNSVGKIVNLLSNDVNRFDTAATLVHQLWIGPLSALIIMIIIYQDIGWSGAPGVVSIVVIMPLQIYIGKLSAKYRRLTAFQTDERIRLMDEVISGIQVIKMYAWEKPFTKLIAFARRAEINIIKRGQYVRGIFMAFNLFNNRFALFATLATMVFTDKAITAARVYVFMSYYQILAQTLAGVFVSGLTQFAELLVSVKRIQDFLENEEHQHPPILNRLTSSIMSDDKIDLNNVTASYDRNATETILKKINVKVGTNCLLGIIGPVGSGKSSLLQTILGELDIIEGSVAVNGIISYASQEPWIFSASIRQNILFGSAFDKQRYDEVIRVCALQKDLDQFRNRDFTLIGEKGANLSGGQKARVNLARAIYKEADIYLLDDPLSAVDIIVSKVLYEDCINGFLADKARILVTHQVHYLKTADHVVVLNNGRIEIEGNYSDLVKSNNPLTIHLTEEADEFIKRQLSLSESLHEEQEKQMKENSVVKDLSREMQEKTSKGTVKGSLLLQYIQSGMNVFEIIFLLTLMSVAQGAATLNDWFISLWTNIEESKNTNNITIRVGQEDEPFYMSWTSNTCLIVYGVILGFCLVTTVSRSLLFYKFIMACAESLHAMIYNGITSTYMRFFDKNPSGRILNRFSKDIGTVDESLPMMLFNSSRIFLKMLGHLILVLYVNPYTIIVVIVLSILFSFIRNIYLRSSTNIKRLEGRMKSPVFNHLTATLQGLTTIRAFKAEDILRDDFDRHQDYHTSAWFMFISISSAFGFALDFICLMFIGFLTFSLIGLGEYFDLTGGDVGLAINQASALTQNIQFLVRFSADISNQLMSVERILEYKGLQPELQPAQPLNPDKTWPDYGNIEINNLVMRYNDDGPKVLKNVTVKIHSKEKIGIVGRTGAGKSSLIAALFRLSEIDGKIQIDGINTKDITLEKLRSKISIIPQDPILFSGTLRYNLDPFDEFKDDTLYMALNEVELNDTNNVINRLENRVMDRGSNYSVGQRQLICLARAIIRNNKILVLDEATANVDPQTDALIQKTIREKFAECTVLTVAHRLNTIIDSDKILALDNGEVIEYDHPYFLLQNKNGVLRKMVEETGQATLRLFEEVSSSNYQKMQN</sequence>
<dbReference type="Gene3D" id="3.40.50.300">
    <property type="entry name" value="P-loop containing nucleotide triphosphate hydrolases"/>
    <property type="match status" value="2"/>
</dbReference>
<dbReference type="Pfam" id="PF00005">
    <property type="entry name" value="ABC_tran"/>
    <property type="match status" value="2"/>
</dbReference>
<feature type="domain" description="ABC transmembrane type-1" evidence="11">
    <location>
        <begin position="664"/>
        <end position="962"/>
    </location>
</feature>
<dbReference type="InterPro" id="IPR003439">
    <property type="entry name" value="ABC_transporter-like_ATP-bd"/>
</dbReference>
<comment type="similarity">
    <text evidence="2">Belongs to the ABC transporter superfamily. ABCC family. Conjugate transporter (TC 3.A.1.208) subfamily.</text>
</comment>
<dbReference type="PROSITE" id="PS50893">
    <property type="entry name" value="ABC_TRANSPORTER_2"/>
    <property type="match status" value="2"/>
</dbReference>
<evidence type="ECO:0000256" key="1">
    <source>
        <dbReference type="ARBA" id="ARBA00004141"/>
    </source>
</evidence>
<keyword evidence="6" id="KW-0067">ATP-binding</keyword>
<reference evidence="12" key="1">
    <citation type="submission" date="2022-01" db="EMBL/GenBank/DDBJ databases">
        <authorList>
            <person name="King R."/>
        </authorList>
    </citation>
    <scope>NUCLEOTIDE SEQUENCE</scope>
</reference>
<dbReference type="Proteomes" id="UP001153636">
    <property type="component" value="Chromosome 1"/>
</dbReference>
<dbReference type="PROSITE" id="PS00211">
    <property type="entry name" value="ABC_TRANSPORTER_1"/>
    <property type="match status" value="2"/>
</dbReference>
<dbReference type="FunFam" id="1.20.1560.10:FF:000014">
    <property type="entry name" value="Multidrug resistance-associated protein member 4"/>
    <property type="match status" value="1"/>
</dbReference>
<keyword evidence="5" id="KW-0547">Nucleotide-binding</keyword>
<evidence type="ECO:0000256" key="7">
    <source>
        <dbReference type="ARBA" id="ARBA00022989"/>
    </source>
</evidence>
<dbReference type="CDD" id="cd18579">
    <property type="entry name" value="ABC_6TM_ABCC_D1"/>
    <property type="match status" value="1"/>
</dbReference>
<dbReference type="FunFam" id="1.20.1560.10:FF:000026">
    <property type="entry name" value="Multidrug resistance-associated protein lethal(2)03659"/>
    <property type="match status" value="1"/>
</dbReference>
<dbReference type="EMBL" id="OV651813">
    <property type="protein sequence ID" value="CAH1098899.1"/>
    <property type="molecule type" value="Genomic_DNA"/>
</dbReference>
<feature type="transmembrane region" description="Helical" evidence="9">
    <location>
        <begin position="96"/>
        <end position="113"/>
    </location>
</feature>
<organism evidence="12 13">
    <name type="scientific">Psylliodes chrysocephalus</name>
    <dbReference type="NCBI Taxonomy" id="3402493"/>
    <lineage>
        <taxon>Eukaryota</taxon>
        <taxon>Metazoa</taxon>
        <taxon>Ecdysozoa</taxon>
        <taxon>Arthropoda</taxon>
        <taxon>Hexapoda</taxon>
        <taxon>Insecta</taxon>
        <taxon>Pterygota</taxon>
        <taxon>Neoptera</taxon>
        <taxon>Endopterygota</taxon>
        <taxon>Coleoptera</taxon>
        <taxon>Polyphaga</taxon>
        <taxon>Cucujiformia</taxon>
        <taxon>Chrysomeloidea</taxon>
        <taxon>Chrysomelidae</taxon>
        <taxon>Galerucinae</taxon>
        <taxon>Alticini</taxon>
        <taxon>Psylliodes</taxon>
    </lineage>
</organism>
<dbReference type="InterPro" id="IPR050173">
    <property type="entry name" value="ABC_transporter_C-like"/>
</dbReference>
<feature type="transmembrane region" description="Helical" evidence="9">
    <location>
        <begin position="173"/>
        <end position="192"/>
    </location>
</feature>
<evidence type="ECO:0000256" key="5">
    <source>
        <dbReference type="ARBA" id="ARBA00022741"/>
    </source>
</evidence>
<evidence type="ECO:0000259" key="11">
    <source>
        <dbReference type="PROSITE" id="PS50929"/>
    </source>
</evidence>
<dbReference type="Gene3D" id="1.20.1560.10">
    <property type="entry name" value="ABC transporter type 1, transmembrane domain"/>
    <property type="match status" value="2"/>
</dbReference>
<feature type="transmembrane region" description="Helical" evidence="9">
    <location>
        <begin position="198"/>
        <end position="216"/>
    </location>
</feature>
<dbReference type="Pfam" id="PF00664">
    <property type="entry name" value="ABC_membrane"/>
    <property type="match status" value="2"/>
</dbReference>
<evidence type="ECO:0000256" key="4">
    <source>
        <dbReference type="ARBA" id="ARBA00022692"/>
    </source>
</evidence>
<keyword evidence="8 9" id="KW-0472">Membrane</keyword>
<feature type="transmembrane region" description="Helical" evidence="9">
    <location>
        <begin position="892"/>
        <end position="920"/>
    </location>
</feature>
<feature type="transmembrane region" description="Helical" evidence="9">
    <location>
        <begin position="322"/>
        <end position="343"/>
    </location>
</feature>
<evidence type="ECO:0000256" key="3">
    <source>
        <dbReference type="ARBA" id="ARBA00022448"/>
    </source>
</evidence>
<dbReference type="SUPFAM" id="SSF90123">
    <property type="entry name" value="ABC transporter transmembrane region"/>
    <property type="match status" value="2"/>
</dbReference>